<gene>
    <name evidence="1" type="ORF">UFOVP708_56</name>
</gene>
<accession>A0A6J5NIK6</accession>
<proteinExistence type="predicted"/>
<protein>
    <submittedName>
        <fullName evidence="1">Uncharacterized protein</fullName>
    </submittedName>
</protein>
<evidence type="ECO:0000313" key="1">
    <source>
        <dbReference type="EMBL" id="CAB4159139.1"/>
    </source>
</evidence>
<sequence>MSAEELPVITSRWLEVQHDLALLRADVNEHRIDGILAIYLVDGKVNVTGLGSVRGDPLLALAHISLAGNAMASYVDGKPDSLWRVSEAANEAIAKSTRIALEARLLSRKDKP</sequence>
<dbReference type="EMBL" id="LR796683">
    <property type="protein sequence ID" value="CAB4159139.1"/>
    <property type="molecule type" value="Genomic_DNA"/>
</dbReference>
<organism evidence="1">
    <name type="scientific">uncultured Caudovirales phage</name>
    <dbReference type="NCBI Taxonomy" id="2100421"/>
    <lineage>
        <taxon>Viruses</taxon>
        <taxon>Duplodnaviria</taxon>
        <taxon>Heunggongvirae</taxon>
        <taxon>Uroviricota</taxon>
        <taxon>Caudoviricetes</taxon>
        <taxon>Peduoviridae</taxon>
        <taxon>Maltschvirus</taxon>
        <taxon>Maltschvirus maltsch</taxon>
    </lineage>
</organism>
<reference evidence="1" key="1">
    <citation type="submission" date="2020-04" db="EMBL/GenBank/DDBJ databases">
        <authorList>
            <person name="Chiriac C."/>
            <person name="Salcher M."/>
            <person name="Ghai R."/>
            <person name="Kavagutti S V."/>
        </authorList>
    </citation>
    <scope>NUCLEOTIDE SEQUENCE</scope>
</reference>
<name>A0A6J5NIK6_9CAUD</name>